<evidence type="ECO:0000313" key="10">
    <source>
        <dbReference type="Proteomes" id="UP000271031"/>
    </source>
</evidence>
<name>A0A3M8D520_9BACL</name>
<dbReference type="GO" id="GO:0004177">
    <property type="term" value="F:aminopeptidase activity"/>
    <property type="evidence" value="ECO:0007669"/>
    <property type="project" value="UniProtKB-UniRule"/>
</dbReference>
<dbReference type="PANTHER" id="PTHR32481">
    <property type="entry name" value="AMINOPEPTIDASE"/>
    <property type="match status" value="1"/>
</dbReference>
<feature type="binding site" evidence="8">
    <location>
        <position position="81"/>
    </location>
    <ligand>
        <name>Zn(2+)</name>
        <dbReference type="ChEBI" id="CHEBI:29105"/>
        <label>1</label>
    </ligand>
</feature>
<keyword evidence="10" id="KW-1185">Reference proteome</keyword>
<keyword evidence="2" id="KW-0031">Aminopeptidase</keyword>
<protein>
    <submittedName>
        <fullName evidence="9">M42 family peptidase</fullName>
    </submittedName>
</protein>
<dbReference type="GO" id="GO:0046872">
    <property type="term" value="F:metal ion binding"/>
    <property type="evidence" value="ECO:0007669"/>
    <property type="project" value="UniProtKB-UniRule"/>
</dbReference>
<comment type="similarity">
    <text evidence="1 6">Belongs to the peptidase M42 family.</text>
</comment>
<proteinExistence type="inferred from homology"/>
<dbReference type="EMBL" id="RHHQ01000020">
    <property type="protein sequence ID" value="RNB82315.1"/>
    <property type="molecule type" value="Genomic_DNA"/>
</dbReference>
<feature type="binding site" evidence="8">
    <location>
        <position position="344"/>
    </location>
    <ligand>
        <name>Zn(2+)</name>
        <dbReference type="ChEBI" id="CHEBI:29105"/>
        <label>2</label>
    </ligand>
</feature>
<evidence type="ECO:0000256" key="8">
    <source>
        <dbReference type="PIRSR" id="PIRSR001123-2"/>
    </source>
</evidence>
<feature type="binding site" evidence="8">
    <location>
        <position position="250"/>
    </location>
    <ligand>
        <name>Zn(2+)</name>
        <dbReference type="ChEBI" id="CHEBI:29105"/>
        <label>1</label>
    </ligand>
</feature>
<dbReference type="InterPro" id="IPR051464">
    <property type="entry name" value="Peptidase_M42_aminopept"/>
</dbReference>
<keyword evidence="5" id="KW-0378">Hydrolase</keyword>
<evidence type="ECO:0000256" key="7">
    <source>
        <dbReference type="PIRSR" id="PIRSR001123-1"/>
    </source>
</evidence>
<dbReference type="PIRSF" id="PIRSF001123">
    <property type="entry name" value="PepA_GA"/>
    <property type="match status" value="1"/>
</dbReference>
<evidence type="ECO:0000313" key="9">
    <source>
        <dbReference type="EMBL" id="RNB82315.1"/>
    </source>
</evidence>
<comment type="caution">
    <text evidence="9">The sequence shown here is derived from an EMBL/GenBank/DDBJ whole genome shotgun (WGS) entry which is preliminary data.</text>
</comment>
<comment type="cofactor">
    <cofactor evidence="8">
        <name>a divalent metal cation</name>
        <dbReference type="ChEBI" id="CHEBI:60240"/>
    </cofactor>
    <text evidence="8">Binds 2 divalent metal cations per subunit.</text>
</comment>
<feature type="binding site" evidence="8">
    <location>
        <position position="195"/>
    </location>
    <ligand>
        <name>Zn(2+)</name>
        <dbReference type="ChEBI" id="CHEBI:29105"/>
        <label>2</label>
    </ligand>
</feature>
<dbReference type="Proteomes" id="UP000271031">
    <property type="component" value="Unassembled WGS sequence"/>
</dbReference>
<dbReference type="InterPro" id="IPR008007">
    <property type="entry name" value="Peptidase_M42"/>
</dbReference>
<accession>A0A3M8D520</accession>
<dbReference type="GO" id="GO:0006508">
    <property type="term" value="P:proteolysis"/>
    <property type="evidence" value="ECO:0007669"/>
    <property type="project" value="UniProtKB-KW"/>
</dbReference>
<evidence type="ECO:0000256" key="3">
    <source>
        <dbReference type="ARBA" id="ARBA00022670"/>
    </source>
</evidence>
<feature type="binding site" evidence="8">
    <location>
        <position position="228"/>
    </location>
    <ligand>
        <name>Zn(2+)</name>
        <dbReference type="ChEBI" id="CHEBI:29105"/>
        <label>2</label>
    </ligand>
</feature>
<evidence type="ECO:0000256" key="1">
    <source>
        <dbReference type="ARBA" id="ARBA00006272"/>
    </source>
</evidence>
<dbReference type="Pfam" id="PF05343">
    <property type="entry name" value="Peptidase_M42"/>
    <property type="match status" value="1"/>
</dbReference>
<feature type="active site" description="Proton acceptor" evidence="7">
    <location>
        <position position="227"/>
    </location>
</feature>
<organism evidence="9 10">
    <name type="scientific">Brevibacillus fluminis</name>
    <dbReference type="NCBI Taxonomy" id="511487"/>
    <lineage>
        <taxon>Bacteria</taxon>
        <taxon>Bacillati</taxon>
        <taxon>Bacillota</taxon>
        <taxon>Bacilli</taxon>
        <taxon>Bacillales</taxon>
        <taxon>Paenibacillaceae</taxon>
        <taxon>Brevibacillus</taxon>
    </lineage>
</organism>
<evidence type="ECO:0000256" key="4">
    <source>
        <dbReference type="ARBA" id="ARBA00022723"/>
    </source>
</evidence>
<dbReference type="InterPro" id="IPR023367">
    <property type="entry name" value="Peptidase_M42_dom2"/>
</dbReference>
<dbReference type="OrthoDB" id="9772053at2"/>
<keyword evidence="3" id="KW-0645">Protease</keyword>
<dbReference type="PANTHER" id="PTHR32481:SF7">
    <property type="entry name" value="AMINOPEPTIDASE YHFE-RELATED"/>
    <property type="match status" value="1"/>
</dbReference>
<evidence type="ECO:0000256" key="6">
    <source>
        <dbReference type="PIRNR" id="PIRNR001123"/>
    </source>
</evidence>
<reference evidence="9 10" key="1">
    <citation type="submission" date="2018-10" db="EMBL/GenBank/DDBJ databases">
        <title>Phylogenomics of Brevibacillus.</title>
        <authorList>
            <person name="Dunlap C."/>
        </authorList>
    </citation>
    <scope>NUCLEOTIDE SEQUENCE [LARGE SCALE GENOMIC DNA]</scope>
    <source>
        <strain evidence="9 10">JCM 15716</strain>
    </source>
</reference>
<keyword evidence="4 8" id="KW-0479">Metal-binding</keyword>
<dbReference type="CDD" id="cd05656">
    <property type="entry name" value="M42_Frv"/>
    <property type="match status" value="1"/>
</dbReference>
<dbReference type="Gene3D" id="3.40.630.10">
    <property type="entry name" value="Zn peptidases"/>
    <property type="match status" value="1"/>
</dbReference>
<dbReference type="AlphaFoldDB" id="A0A3M8D520"/>
<evidence type="ECO:0000256" key="2">
    <source>
        <dbReference type="ARBA" id="ARBA00022438"/>
    </source>
</evidence>
<dbReference type="Gene3D" id="2.40.30.40">
    <property type="entry name" value="Peptidase M42, domain 2"/>
    <property type="match status" value="1"/>
</dbReference>
<sequence>MKTNPKSRGKSVRSVHMSEWDVLLRELDEIPGVSGDEERVAAYMRQKLLPLSNGHWEDALGNQIFVKHGSRPDVKLMLSAHMDEIGFIVRHIDENGFVYFHPVGYHDSRMLMNQVLTIHTEAGPRQAITGTMPAHLLTAEMARRSIPLADIYLDLGTSSRAETMALGVQIGDMITFERKGTLLNGSKLFTGKAVDNRSSCAVLIETMKRLSGKQVQPTIYAVASVQEEVGLRGAGTAAFAIKPTVAIAIDVTFAGDSPALPATLPPMKLGGGPVIKYYDWTPDTGQGNNVPKSLTRQLVRTAESLGIPYQHQTVLNGGTDAATISLAGAGAVTGIISLPSRYIHSATGCVHLDDLAYTVDLLTAFIEQME</sequence>
<feature type="binding site" evidence="8">
    <location>
        <position position="195"/>
    </location>
    <ligand>
        <name>Zn(2+)</name>
        <dbReference type="ChEBI" id="CHEBI:29105"/>
        <label>1</label>
    </ligand>
</feature>
<gene>
    <name evidence="9" type="ORF">EDM56_23605</name>
</gene>
<dbReference type="SUPFAM" id="SSF101821">
    <property type="entry name" value="Aminopeptidase/glucanase lid domain"/>
    <property type="match status" value="1"/>
</dbReference>
<evidence type="ECO:0000256" key="5">
    <source>
        <dbReference type="ARBA" id="ARBA00022801"/>
    </source>
</evidence>
<dbReference type="SUPFAM" id="SSF53187">
    <property type="entry name" value="Zn-dependent exopeptidases"/>
    <property type="match status" value="1"/>
</dbReference>